<name>A0A6C0KA98_9ZZZZ</name>
<protein>
    <submittedName>
        <fullName evidence="1">Uncharacterized protein</fullName>
    </submittedName>
</protein>
<sequence length="131" mass="15894">MSELAEYNSSLIEGEKKLETNEFFQDLCGLMENDQFKRFLDKHMSSWLDIKCSVTYMHLYKQFKERYAELNEGELDNRLAVYLLSKIMRDKNLRPWSINMVDKMLENKKVDFFKEFESIMKHDNDMKLLRE</sequence>
<dbReference type="AlphaFoldDB" id="A0A6C0KA98"/>
<organism evidence="1">
    <name type="scientific">viral metagenome</name>
    <dbReference type="NCBI Taxonomy" id="1070528"/>
    <lineage>
        <taxon>unclassified sequences</taxon>
        <taxon>metagenomes</taxon>
        <taxon>organismal metagenomes</taxon>
    </lineage>
</organism>
<dbReference type="EMBL" id="MN740848">
    <property type="protein sequence ID" value="QHU14972.1"/>
    <property type="molecule type" value="Genomic_DNA"/>
</dbReference>
<accession>A0A6C0KA98</accession>
<evidence type="ECO:0000313" key="1">
    <source>
        <dbReference type="EMBL" id="QHU14972.1"/>
    </source>
</evidence>
<reference evidence="1" key="1">
    <citation type="journal article" date="2020" name="Nature">
        <title>Giant virus diversity and host interactions through global metagenomics.</title>
        <authorList>
            <person name="Schulz F."/>
            <person name="Roux S."/>
            <person name="Paez-Espino D."/>
            <person name="Jungbluth S."/>
            <person name="Walsh D.A."/>
            <person name="Denef V.J."/>
            <person name="McMahon K.D."/>
            <person name="Konstantinidis K.T."/>
            <person name="Eloe-Fadrosh E.A."/>
            <person name="Kyrpides N.C."/>
            <person name="Woyke T."/>
        </authorList>
    </citation>
    <scope>NUCLEOTIDE SEQUENCE</scope>
    <source>
        <strain evidence="1">GVMAG-S-1102244-55</strain>
    </source>
</reference>
<proteinExistence type="predicted"/>